<dbReference type="GO" id="GO:0005886">
    <property type="term" value="C:plasma membrane"/>
    <property type="evidence" value="ECO:0007669"/>
    <property type="project" value="UniProtKB-SubCell"/>
</dbReference>
<dbReference type="Gene3D" id="1.20.1250.20">
    <property type="entry name" value="MFS general substrate transporter like domains"/>
    <property type="match status" value="1"/>
</dbReference>
<feature type="transmembrane region" description="Helical" evidence="9">
    <location>
        <begin position="183"/>
        <end position="203"/>
    </location>
</feature>
<feature type="domain" description="Major facilitator superfamily (MFS) profile" evidence="10">
    <location>
        <begin position="30"/>
        <end position="508"/>
    </location>
</feature>
<dbReference type="RefSeq" id="WP_163226986.1">
    <property type="nucleotide sequence ID" value="NZ_VYSG01000001.1"/>
</dbReference>
<feature type="transmembrane region" description="Helical" evidence="9">
    <location>
        <begin position="95"/>
        <end position="117"/>
    </location>
</feature>
<keyword evidence="12" id="KW-1185">Reference proteome</keyword>
<feature type="transmembrane region" description="Helical" evidence="9">
    <location>
        <begin position="248"/>
        <end position="265"/>
    </location>
</feature>
<evidence type="ECO:0000256" key="8">
    <source>
        <dbReference type="SAM" id="MobiDB-lite"/>
    </source>
</evidence>
<sequence length="520" mass="55264">MGSSTAVTNAKESGNQSDQGGLHGWRLALVFIGLALGMFVSSLSETIAATALPTIVGDLGGVTIMQWVSTTYILTSTITMPFYGRLGDKIGRKRLLIVALGLYALGKGICGITPNMAGLICGRAISGLGGGGLIILSQAILADVVSARARGKYMGAIGAVFAVSNVLGPVLGGWFVQVTGWRMIFWFTIPLAVLAMVGTGIFLPKDSHDDHHVTVDVWGIVTSTLFTVALVLALSWGGTTFAWDSWEVIGMLVLTVVAAVAFVLVERRAVEPVIPLSLFRNRNFTLLTVAAMLIYASFDGAINYLPTFLQIVEDKSPEIAGLMMVPICMGSLITSTATGFLASATGRYKWMLVSMCAFVSVGFFLMGVLNSHTALWLMLTYFFILGFGLGLGSQIIVLVVQNEFPHSIVGTATAANNFFRQIGSTLGTAITGSVFTARLAAIVEPKLPSTSHIKLADLTPDEFDTFPKALKAIVADGYCQALVPIFRVFVPLMVACLVMMVFVRNHPLATKVDNGGTAAR</sequence>
<dbReference type="GO" id="GO:0022857">
    <property type="term" value="F:transmembrane transporter activity"/>
    <property type="evidence" value="ECO:0007669"/>
    <property type="project" value="InterPro"/>
</dbReference>
<feature type="transmembrane region" description="Helical" evidence="9">
    <location>
        <begin position="286"/>
        <end position="307"/>
    </location>
</feature>
<evidence type="ECO:0000256" key="5">
    <source>
        <dbReference type="ARBA" id="ARBA00022692"/>
    </source>
</evidence>
<feature type="region of interest" description="Disordered" evidence="8">
    <location>
        <begin position="1"/>
        <end position="20"/>
    </location>
</feature>
<feature type="transmembrane region" description="Helical" evidence="9">
    <location>
        <begin position="64"/>
        <end position="83"/>
    </location>
</feature>
<evidence type="ECO:0000256" key="1">
    <source>
        <dbReference type="ARBA" id="ARBA00004651"/>
    </source>
</evidence>
<evidence type="ECO:0000256" key="3">
    <source>
        <dbReference type="ARBA" id="ARBA00022448"/>
    </source>
</evidence>
<evidence type="ECO:0000256" key="4">
    <source>
        <dbReference type="ARBA" id="ARBA00022475"/>
    </source>
</evidence>
<dbReference type="InterPro" id="IPR011701">
    <property type="entry name" value="MFS"/>
</dbReference>
<comment type="caution">
    <text evidence="11">The sequence shown here is derived from an EMBL/GenBank/DDBJ whole genome shotgun (WGS) entry which is preliminary data.</text>
</comment>
<feature type="transmembrane region" description="Helical" evidence="9">
    <location>
        <begin position="319"/>
        <end position="343"/>
    </location>
</feature>
<evidence type="ECO:0000256" key="7">
    <source>
        <dbReference type="ARBA" id="ARBA00023136"/>
    </source>
</evidence>
<feature type="transmembrane region" description="Helical" evidence="9">
    <location>
        <begin position="350"/>
        <end position="369"/>
    </location>
</feature>
<feature type="transmembrane region" description="Helical" evidence="9">
    <location>
        <begin position="27"/>
        <end position="52"/>
    </location>
</feature>
<feature type="transmembrane region" description="Helical" evidence="9">
    <location>
        <begin position="215"/>
        <end position="236"/>
    </location>
</feature>
<keyword evidence="3" id="KW-0813">Transport</keyword>
<proteinExistence type="inferred from homology"/>
<dbReference type="Pfam" id="PF07690">
    <property type="entry name" value="MFS_1"/>
    <property type="match status" value="1"/>
</dbReference>
<protein>
    <submittedName>
        <fullName evidence="11">MFS transporter</fullName>
    </submittedName>
</protein>
<accession>A0A6I5MYX6</accession>
<evidence type="ECO:0000256" key="2">
    <source>
        <dbReference type="ARBA" id="ARBA00007520"/>
    </source>
</evidence>
<keyword evidence="6 9" id="KW-1133">Transmembrane helix</keyword>
<comment type="similarity">
    <text evidence="2">Belongs to the major facilitator superfamily. TCR/Tet family.</text>
</comment>
<evidence type="ECO:0000259" key="10">
    <source>
        <dbReference type="PROSITE" id="PS50850"/>
    </source>
</evidence>
<dbReference type="InterPro" id="IPR036259">
    <property type="entry name" value="MFS_trans_sf"/>
</dbReference>
<dbReference type="Gene3D" id="1.20.1720.10">
    <property type="entry name" value="Multidrug resistance protein D"/>
    <property type="match status" value="1"/>
</dbReference>
<feature type="compositionally biased region" description="Polar residues" evidence="8">
    <location>
        <begin position="1"/>
        <end position="19"/>
    </location>
</feature>
<dbReference type="FunFam" id="1.20.1720.10:FF:000004">
    <property type="entry name" value="EmrB/QacA family drug resistance transporter"/>
    <property type="match status" value="1"/>
</dbReference>
<keyword evidence="5 9" id="KW-0812">Transmembrane</keyword>
<feature type="transmembrane region" description="Helical" evidence="9">
    <location>
        <begin position="123"/>
        <end position="141"/>
    </location>
</feature>
<dbReference type="PROSITE" id="PS50850">
    <property type="entry name" value="MFS"/>
    <property type="match status" value="1"/>
</dbReference>
<keyword evidence="4" id="KW-1003">Cell membrane</keyword>
<dbReference type="InterPro" id="IPR020846">
    <property type="entry name" value="MFS_dom"/>
</dbReference>
<evidence type="ECO:0000313" key="11">
    <source>
        <dbReference type="EMBL" id="NEG69416.1"/>
    </source>
</evidence>
<dbReference type="PANTHER" id="PTHR23501">
    <property type="entry name" value="MAJOR FACILITATOR SUPERFAMILY"/>
    <property type="match status" value="1"/>
</dbReference>
<comment type="subcellular location">
    <subcellularLocation>
        <location evidence="1">Cell membrane</location>
        <topology evidence="1">Multi-pass membrane protein</topology>
    </subcellularLocation>
</comment>
<dbReference type="PANTHER" id="PTHR23501:SF197">
    <property type="entry name" value="COMD"/>
    <property type="match status" value="1"/>
</dbReference>
<dbReference type="EMBL" id="VYSG01000001">
    <property type="protein sequence ID" value="NEG69416.1"/>
    <property type="molecule type" value="Genomic_DNA"/>
</dbReference>
<organism evidence="11 12">
    <name type="scientific">Bifidobacterium choloepi</name>
    <dbReference type="NCBI Taxonomy" id="2614131"/>
    <lineage>
        <taxon>Bacteria</taxon>
        <taxon>Bacillati</taxon>
        <taxon>Actinomycetota</taxon>
        <taxon>Actinomycetes</taxon>
        <taxon>Bifidobacteriales</taxon>
        <taxon>Bifidobacteriaceae</taxon>
        <taxon>Bifidobacterium</taxon>
    </lineage>
</organism>
<name>A0A6I5MYX6_9BIFI</name>
<gene>
    <name evidence="11" type="ORF">F6S87_01990</name>
</gene>
<dbReference type="PRINTS" id="PR01036">
    <property type="entry name" value="TCRTETB"/>
</dbReference>
<evidence type="ECO:0000256" key="9">
    <source>
        <dbReference type="SAM" id="Phobius"/>
    </source>
</evidence>
<dbReference type="Proteomes" id="UP000469292">
    <property type="component" value="Unassembled WGS sequence"/>
</dbReference>
<evidence type="ECO:0000313" key="12">
    <source>
        <dbReference type="Proteomes" id="UP000469292"/>
    </source>
</evidence>
<evidence type="ECO:0000256" key="6">
    <source>
        <dbReference type="ARBA" id="ARBA00022989"/>
    </source>
</evidence>
<feature type="transmembrane region" description="Helical" evidence="9">
    <location>
        <begin position="375"/>
        <end position="400"/>
    </location>
</feature>
<reference evidence="11 12" key="1">
    <citation type="submission" date="2019-09" db="EMBL/GenBank/DDBJ databases">
        <title>Phylogenetic characterization of a novel taxon of the genus Bifidobacterium: Bifidobacterium choloepi sp. nov.</title>
        <authorList>
            <person name="Modesto M."/>
            <person name="Satti M."/>
        </authorList>
    </citation>
    <scope>NUCLEOTIDE SEQUENCE [LARGE SCALE GENOMIC DNA]</scope>
    <source>
        <strain evidence="11 12">BRDM6</strain>
    </source>
</reference>
<dbReference type="AlphaFoldDB" id="A0A6I5MYX6"/>
<keyword evidence="7 9" id="KW-0472">Membrane</keyword>
<feature type="transmembrane region" description="Helical" evidence="9">
    <location>
        <begin position="153"/>
        <end position="177"/>
    </location>
</feature>
<dbReference type="SUPFAM" id="SSF103473">
    <property type="entry name" value="MFS general substrate transporter"/>
    <property type="match status" value="1"/>
</dbReference>
<feature type="transmembrane region" description="Helical" evidence="9">
    <location>
        <begin position="481"/>
        <end position="503"/>
    </location>
</feature>